<reference evidence="8 9" key="1">
    <citation type="journal article" date="2021" name="Pathogens">
        <title>Isolation and Characterization of Kingella bonacorsii sp. nov., A Novel Kingella Species Detected in a Stable Periodontitis Subject.</title>
        <authorList>
            <person name="Antezack A."/>
            <person name="Boxberger M."/>
            <person name="Rolland C."/>
            <person name="Monnet-Corti V."/>
            <person name="La Scola B."/>
        </authorList>
    </citation>
    <scope>NUCLEOTIDE SEQUENCE [LARGE SCALE GENOMIC DNA]</scope>
    <source>
        <strain evidence="8 9">Marseille-Q4569</strain>
    </source>
</reference>
<feature type="transmembrane region" description="Helical" evidence="7">
    <location>
        <begin position="200"/>
        <end position="217"/>
    </location>
</feature>
<dbReference type="RefSeq" id="WP_200523117.1">
    <property type="nucleotide sequence ID" value="NZ_JAEHNZ010000004.1"/>
</dbReference>
<feature type="transmembrane region" description="Helical" evidence="7">
    <location>
        <begin position="87"/>
        <end position="108"/>
    </location>
</feature>
<evidence type="ECO:0000256" key="3">
    <source>
        <dbReference type="ARBA" id="ARBA00022679"/>
    </source>
</evidence>
<dbReference type="InterPro" id="IPR001640">
    <property type="entry name" value="Lgt"/>
</dbReference>
<feature type="transmembrane region" description="Helical" evidence="7">
    <location>
        <begin position="12"/>
        <end position="33"/>
    </location>
</feature>
<evidence type="ECO:0000256" key="1">
    <source>
        <dbReference type="ARBA" id="ARBA00007150"/>
    </source>
</evidence>
<gene>
    <name evidence="8" type="ORF">JDW22_11140</name>
</gene>
<comment type="similarity">
    <text evidence="1">Belongs to the Lgt family.</text>
</comment>
<keyword evidence="3 8" id="KW-0808">Transferase</keyword>
<protein>
    <submittedName>
        <fullName evidence="8">Prolipoprotein diacylglyceryl transferase</fullName>
    </submittedName>
</protein>
<feature type="transmembrane region" description="Helical" evidence="7">
    <location>
        <begin position="45"/>
        <end position="67"/>
    </location>
</feature>
<dbReference type="Pfam" id="PF01790">
    <property type="entry name" value="LGT"/>
    <property type="match status" value="1"/>
</dbReference>
<evidence type="ECO:0000313" key="9">
    <source>
        <dbReference type="Proteomes" id="UP000614058"/>
    </source>
</evidence>
<evidence type="ECO:0000256" key="7">
    <source>
        <dbReference type="SAM" id="Phobius"/>
    </source>
</evidence>
<evidence type="ECO:0000256" key="5">
    <source>
        <dbReference type="ARBA" id="ARBA00022989"/>
    </source>
</evidence>
<dbReference type="PANTHER" id="PTHR30589">
    <property type="entry name" value="PROLIPOPROTEIN DIACYLGLYCERYL TRANSFERASE"/>
    <property type="match status" value="1"/>
</dbReference>
<evidence type="ECO:0000256" key="2">
    <source>
        <dbReference type="ARBA" id="ARBA00022475"/>
    </source>
</evidence>
<name>A0ABS1BUY9_9NEIS</name>
<dbReference type="Proteomes" id="UP000614058">
    <property type="component" value="Unassembled WGS sequence"/>
</dbReference>
<keyword evidence="9" id="KW-1185">Reference proteome</keyword>
<keyword evidence="4 7" id="KW-0812">Transmembrane</keyword>
<evidence type="ECO:0000313" key="8">
    <source>
        <dbReference type="EMBL" id="MBK0397115.1"/>
    </source>
</evidence>
<dbReference type="PANTHER" id="PTHR30589:SF0">
    <property type="entry name" value="PHOSPHATIDYLGLYCEROL--PROLIPOPROTEIN DIACYLGLYCERYL TRANSFERASE"/>
    <property type="match status" value="1"/>
</dbReference>
<organism evidence="8 9">
    <name type="scientific">Kingella bonacorsii</name>
    <dbReference type="NCBI Taxonomy" id="2796361"/>
    <lineage>
        <taxon>Bacteria</taxon>
        <taxon>Pseudomonadati</taxon>
        <taxon>Pseudomonadota</taxon>
        <taxon>Betaproteobacteria</taxon>
        <taxon>Neisseriales</taxon>
        <taxon>Neisseriaceae</taxon>
        <taxon>Kingella</taxon>
    </lineage>
</organism>
<feature type="transmembrane region" description="Helical" evidence="7">
    <location>
        <begin position="223"/>
        <end position="246"/>
    </location>
</feature>
<evidence type="ECO:0000256" key="4">
    <source>
        <dbReference type="ARBA" id="ARBA00022692"/>
    </source>
</evidence>
<keyword evidence="5 7" id="KW-1133">Transmembrane helix</keyword>
<keyword evidence="2" id="KW-1003">Cell membrane</keyword>
<sequence>MLESLILHNQQTALLFHATTEWLALSGGFMLYNHIRKRRGHPSALASKGGIWVLAFCLLGAGIGNKLVSILQFPEYWAWAHSDPKRFWLAAVSGQSVVGGLLGGWLGVEIGKKIGGITSRTGDDFVAPILLGLVIGRTGCFVAGLYDGTYGVHTALPWGVDFGDGARHPTQLYEWLAALIALITLPKWRQYFAHEQGLSFRVLMFGYLLWRLIIDSIKPVPAGWWLGMSGIQWVCLFALLVMAATYRRVK</sequence>
<proteinExistence type="inferred from homology"/>
<keyword evidence="6 7" id="KW-0472">Membrane</keyword>
<dbReference type="GO" id="GO:0016740">
    <property type="term" value="F:transferase activity"/>
    <property type="evidence" value="ECO:0007669"/>
    <property type="project" value="UniProtKB-KW"/>
</dbReference>
<accession>A0ABS1BUY9</accession>
<comment type="caution">
    <text evidence="8">The sequence shown here is derived from an EMBL/GenBank/DDBJ whole genome shotgun (WGS) entry which is preliminary data.</text>
</comment>
<evidence type="ECO:0000256" key="6">
    <source>
        <dbReference type="ARBA" id="ARBA00023136"/>
    </source>
</evidence>
<dbReference type="EMBL" id="JAEHNZ010000004">
    <property type="protein sequence ID" value="MBK0397115.1"/>
    <property type="molecule type" value="Genomic_DNA"/>
</dbReference>